<evidence type="ECO:0000313" key="1">
    <source>
        <dbReference type="EMBL" id="QOV40134.1"/>
    </source>
</evidence>
<proteinExistence type="predicted"/>
<dbReference type="EMBL" id="CP063373">
    <property type="protein sequence ID" value="QOV40134.1"/>
    <property type="molecule type" value="Genomic_DNA"/>
</dbReference>
<keyword evidence="2" id="KW-1185">Reference proteome</keyword>
<dbReference type="RefSeq" id="WP_194048721.1">
    <property type="nucleotide sequence ID" value="NZ_CP063373.1"/>
</dbReference>
<name>A0A7M2SV54_9ACTN</name>
<dbReference type="Proteomes" id="UP000594205">
    <property type="component" value="Chromosome"/>
</dbReference>
<protein>
    <submittedName>
        <fullName evidence="1">Uncharacterized protein</fullName>
    </submittedName>
</protein>
<organism evidence="1 2">
    <name type="scientific">Streptomyces ferrugineus</name>
    <dbReference type="NCBI Taxonomy" id="1413221"/>
    <lineage>
        <taxon>Bacteria</taxon>
        <taxon>Bacillati</taxon>
        <taxon>Actinomycetota</taxon>
        <taxon>Actinomycetes</taxon>
        <taxon>Kitasatosporales</taxon>
        <taxon>Streptomycetaceae</taxon>
        <taxon>Streptomyces</taxon>
    </lineage>
</organism>
<sequence>MSNDVADGTPVEEPKELPLPSLALIGALARAMEEHQEVVIKPRKDAPKVPLVEGFLKERRKDLVVDVDGVEVGYYKVSTTRDRFEVADRSAFDAYAEGKGEIDIVITAKPAFEKAALKHATVSQETGTVFDRRTGEEIPGVKFVPGGQPTGNVTWTWKKRNGEPVGKDVLLRAYRGGRLDELLKETPELLPTRQPGASDE</sequence>
<reference evidence="1 2" key="1">
    <citation type="submission" date="2020-10" db="EMBL/GenBank/DDBJ databases">
        <title>Streptomyces ferrugineus complate genome analysis.</title>
        <authorList>
            <person name="Anwar N."/>
        </authorList>
    </citation>
    <scope>NUCLEOTIDE SEQUENCE [LARGE SCALE GENOMIC DNA]</scope>
    <source>
        <strain evidence="1 2">CCTCC AA2014009</strain>
    </source>
</reference>
<accession>A0A7M2SV54</accession>
<dbReference type="KEGG" id="sfeu:IM697_18065"/>
<evidence type="ECO:0000313" key="2">
    <source>
        <dbReference type="Proteomes" id="UP000594205"/>
    </source>
</evidence>
<dbReference type="AlphaFoldDB" id="A0A7M2SV54"/>
<gene>
    <name evidence="1" type="ORF">IM697_18065</name>
</gene>